<dbReference type="AlphaFoldDB" id="U5L1D1"/>
<comment type="similarity">
    <text evidence="2 8">Belongs to the cytochrome c oxidase subunit 3 family.</text>
</comment>
<feature type="transmembrane region" description="Helical" evidence="9">
    <location>
        <begin position="7"/>
        <end position="25"/>
    </location>
</feature>
<protein>
    <recommendedName>
        <fullName evidence="3 8">Cytochrome c oxidase subunit 3</fullName>
    </recommendedName>
</protein>
<gene>
    <name evidence="11" type="primary">CoxIII</name>
</gene>
<feature type="transmembrane region" description="Helical" evidence="9">
    <location>
        <begin position="50"/>
        <end position="74"/>
    </location>
</feature>
<keyword evidence="5" id="KW-1278">Translocase</keyword>
<dbReference type="InterPro" id="IPR000298">
    <property type="entry name" value="Cyt_c_oxidase-like_su3"/>
</dbReference>
<evidence type="ECO:0000256" key="9">
    <source>
        <dbReference type="SAM" id="Phobius"/>
    </source>
</evidence>
<dbReference type="Gene3D" id="1.20.120.80">
    <property type="entry name" value="Cytochrome c oxidase, subunit III, four-helix bundle"/>
    <property type="match status" value="1"/>
</dbReference>
<evidence type="ECO:0000313" key="11">
    <source>
        <dbReference type="EMBL" id="AGV76576.1"/>
    </source>
</evidence>
<evidence type="ECO:0000256" key="7">
    <source>
        <dbReference type="ARBA" id="ARBA00023136"/>
    </source>
</evidence>
<dbReference type="CDD" id="cd00386">
    <property type="entry name" value="Heme_Cu_Oxidase_III_like"/>
    <property type="match status" value="1"/>
</dbReference>
<dbReference type="PANTHER" id="PTHR11403">
    <property type="entry name" value="CYTOCHROME C OXIDASE SUBUNIT III"/>
    <property type="match status" value="1"/>
</dbReference>
<evidence type="ECO:0000256" key="5">
    <source>
        <dbReference type="ARBA" id="ARBA00022967"/>
    </source>
</evidence>
<dbReference type="SUPFAM" id="SSF81452">
    <property type="entry name" value="Cytochrome c oxidase subunit III-like"/>
    <property type="match status" value="1"/>
</dbReference>
<feature type="transmembrane region" description="Helical" evidence="9">
    <location>
        <begin position="195"/>
        <end position="216"/>
    </location>
</feature>
<evidence type="ECO:0000256" key="4">
    <source>
        <dbReference type="ARBA" id="ARBA00022692"/>
    </source>
</evidence>
<feature type="transmembrane region" description="Helical" evidence="9">
    <location>
        <begin position="236"/>
        <end position="254"/>
    </location>
</feature>
<dbReference type="GO" id="GO:0016491">
    <property type="term" value="F:oxidoreductase activity"/>
    <property type="evidence" value="ECO:0007669"/>
    <property type="project" value="UniProtKB-KW"/>
</dbReference>
<keyword evidence="6 9" id="KW-1133">Transmembrane helix</keyword>
<organism evidence="11">
    <name type="scientific">Theileria parva</name>
    <name type="common">East coast fever infection agent</name>
    <dbReference type="NCBI Taxonomy" id="5875"/>
    <lineage>
        <taxon>Eukaryota</taxon>
        <taxon>Sar</taxon>
        <taxon>Alveolata</taxon>
        <taxon>Apicomplexa</taxon>
        <taxon>Aconoidasida</taxon>
        <taxon>Piroplasmida</taxon>
        <taxon>Theileriidae</taxon>
        <taxon>Theileria</taxon>
    </lineage>
</organism>
<comment type="subcellular location">
    <subcellularLocation>
        <location evidence="1">Membrane</location>
        <topology evidence="1">Multi-pass membrane protein</topology>
    </subcellularLocation>
</comment>
<dbReference type="InterPro" id="IPR024791">
    <property type="entry name" value="Cyt_c/ubiquinol_Oxase_su3"/>
</dbReference>
<sequence length="255" mass="29891">MRNSAQSYLKYINIINIFETLYLFYSTGLDTLEYIDSTYKNFIIMYVNQYLLYGTTLKYLSVGEFFMNSLTIFINSIREIMTSTTMVMYAIFGMFIFSEILVFSTFIWGYFHLRLSNPILLAELNVEAYLQISDVLNTGSILVSIILHRVQESANFETDFFMEQLLLIGFIFLSLQNDEYSLILSYVNNYWMTLYFFILTGLHSLHVCAGGIFVLIQSYFYEGDGSQRDEEFNAGVYWHFVEMIWIALTMLLFLA</sequence>
<keyword evidence="4 8" id="KW-0812">Transmembrane</keyword>
<evidence type="ECO:0000256" key="3">
    <source>
        <dbReference type="ARBA" id="ARBA00015944"/>
    </source>
</evidence>
<evidence type="ECO:0000259" key="10">
    <source>
        <dbReference type="PROSITE" id="PS50253"/>
    </source>
</evidence>
<keyword evidence="8 11" id="KW-0496">Mitochondrion</keyword>
<feature type="transmembrane region" description="Helical" evidence="9">
    <location>
        <begin position="86"/>
        <end position="108"/>
    </location>
</feature>
<reference evidence="11" key="1">
    <citation type="journal article" date="2013" name="PLoS ONE">
        <title>Evaluation of a Real-Time PCR Test for the Detection and Discrimination of Theileria Species in the African Buffalo (Syncerus caffer).</title>
        <authorList>
            <person name="Chaisi M.E."/>
            <person name="Janssens M.E."/>
            <person name="Vermeiren L."/>
            <person name="Oosthuizen M.C."/>
            <person name="Collins N.E."/>
            <person name="Geysen D."/>
        </authorList>
    </citation>
    <scope>NUCLEOTIDE SEQUENCE</scope>
</reference>
<dbReference type="GO" id="GO:0019646">
    <property type="term" value="P:aerobic electron transport chain"/>
    <property type="evidence" value="ECO:0007669"/>
    <property type="project" value="InterPro"/>
</dbReference>
<dbReference type="PANTHER" id="PTHR11403:SF7">
    <property type="entry name" value="CYTOCHROME C OXIDASE SUBUNIT 3"/>
    <property type="match status" value="1"/>
</dbReference>
<evidence type="ECO:0000256" key="8">
    <source>
        <dbReference type="RuleBase" id="RU003375"/>
    </source>
</evidence>
<dbReference type="Pfam" id="PF00510">
    <property type="entry name" value="COX3"/>
    <property type="match status" value="1"/>
</dbReference>
<keyword evidence="11" id="KW-0560">Oxidoreductase</keyword>
<accession>U5L1D1</accession>
<evidence type="ECO:0000256" key="1">
    <source>
        <dbReference type="ARBA" id="ARBA00004141"/>
    </source>
</evidence>
<name>U5L1D1_THEPA</name>
<evidence type="ECO:0000256" key="2">
    <source>
        <dbReference type="ARBA" id="ARBA00010581"/>
    </source>
</evidence>
<feature type="domain" description="Heme-copper oxidase subunit III family profile" evidence="10">
    <location>
        <begin position="92"/>
        <end position="255"/>
    </location>
</feature>
<dbReference type="GO" id="GO:0016020">
    <property type="term" value="C:membrane"/>
    <property type="evidence" value="ECO:0007669"/>
    <property type="project" value="UniProtKB-SubCell"/>
</dbReference>
<dbReference type="InterPro" id="IPR013833">
    <property type="entry name" value="Cyt_c_oxidase_su3_a-hlx"/>
</dbReference>
<geneLocation type="mitochondrion" evidence="11"/>
<proteinExistence type="inferred from homology"/>
<dbReference type="EMBL" id="KF512672">
    <property type="protein sequence ID" value="AGV76576.1"/>
    <property type="molecule type" value="Genomic_DNA"/>
</dbReference>
<comment type="function">
    <text evidence="8">Component of the cytochrome c oxidase, the last enzyme in the mitochondrial electron transport chain which drives oxidative phosphorylation. The respiratory chain contains 3 multisubunit complexes succinate dehydrogenase (complex II, CII), ubiquinol-cytochrome c oxidoreductase (cytochrome b-c1 complex, complex III, CIII) and cytochrome c oxidase (complex IV, CIV), that cooperate to transfer electrons derived from NADH and succinate to molecular oxygen, creating an electrochemical gradient over the inner membrane that drives transmembrane transport and the ATP synthase. Cytochrome c oxidase is the component of the respiratory chain that catalyzes the reduction of oxygen to water. Electrons originating from reduced cytochrome c in the intermembrane space (IMS) are transferred via the dinuclear copper A center (CU(A)) of subunit 2 and heme A of subunit 1 to the active site in subunit 1, a binuclear center (BNC) formed by heme A3 and copper B (CU(B)). The BNC reduces molecular oxygen to 2 water molecules using 4 electrons from cytochrome c in the IMS and 4 protons from the mitochondrial matrix.</text>
</comment>
<keyword evidence="7 9" id="KW-0472">Membrane</keyword>
<dbReference type="InterPro" id="IPR035973">
    <property type="entry name" value="Cyt_c_oxidase_su3-like_sf"/>
</dbReference>
<dbReference type="PROSITE" id="PS50253">
    <property type="entry name" value="COX3"/>
    <property type="match status" value="1"/>
</dbReference>
<dbReference type="SMR" id="U5L1D1"/>
<evidence type="ECO:0000256" key="6">
    <source>
        <dbReference type="ARBA" id="ARBA00022989"/>
    </source>
</evidence>
<dbReference type="GO" id="GO:0004129">
    <property type="term" value="F:cytochrome-c oxidase activity"/>
    <property type="evidence" value="ECO:0007669"/>
    <property type="project" value="InterPro"/>
</dbReference>